<feature type="compositionally biased region" description="Basic and acidic residues" evidence="1">
    <location>
        <begin position="94"/>
        <end position="106"/>
    </location>
</feature>
<dbReference type="AlphaFoldDB" id="A0A2P5BE27"/>
<proteinExistence type="predicted"/>
<keyword evidence="3" id="KW-1185">Reference proteome</keyword>
<evidence type="ECO:0000256" key="1">
    <source>
        <dbReference type="SAM" id="MobiDB-lite"/>
    </source>
</evidence>
<protein>
    <submittedName>
        <fullName evidence="2">Uncharacterized protein</fullName>
    </submittedName>
</protein>
<sequence length="172" mass="19401">MGFSAVILTLSSEISEAVGEVVTINMLPGTRVGILVPAGSDLRLCGGRGRGQKWYRRREREGWPDLENAASVGAKIVREGEFRARVWETSSRVRAMETKPESERISEASVMVSEGSGEERERRQRRARETMRSEAAIDGDSDEGFGLQLLEVNRYRERERERLLFGGKDVRK</sequence>
<dbReference type="OrthoDB" id="1776619at2759"/>
<reference evidence="3" key="1">
    <citation type="submission" date="2016-06" db="EMBL/GenBank/DDBJ databases">
        <title>Parallel loss of symbiosis genes in relatives of nitrogen-fixing non-legume Parasponia.</title>
        <authorList>
            <person name="Van Velzen R."/>
            <person name="Holmer R."/>
            <person name="Bu F."/>
            <person name="Rutten L."/>
            <person name="Van Zeijl A."/>
            <person name="Liu W."/>
            <person name="Santuari L."/>
            <person name="Cao Q."/>
            <person name="Sharma T."/>
            <person name="Shen D."/>
            <person name="Roswanjaya Y."/>
            <person name="Wardhani T."/>
            <person name="Kalhor M.S."/>
            <person name="Jansen J."/>
            <person name="Van den Hoogen J."/>
            <person name="Gungor B."/>
            <person name="Hartog M."/>
            <person name="Hontelez J."/>
            <person name="Verver J."/>
            <person name="Yang W.-C."/>
            <person name="Schijlen E."/>
            <person name="Repin R."/>
            <person name="Schilthuizen M."/>
            <person name="Schranz E."/>
            <person name="Heidstra R."/>
            <person name="Miyata K."/>
            <person name="Fedorova E."/>
            <person name="Kohlen W."/>
            <person name="Bisseling T."/>
            <person name="Smit S."/>
            <person name="Geurts R."/>
        </authorList>
    </citation>
    <scope>NUCLEOTIDE SEQUENCE [LARGE SCALE GENOMIC DNA]</scope>
    <source>
        <strain evidence="3">cv. RG33-2</strain>
    </source>
</reference>
<dbReference type="Proteomes" id="UP000237000">
    <property type="component" value="Unassembled WGS sequence"/>
</dbReference>
<feature type="non-terminal residue" evidence="2">
    <location>
        <position position="172"/>
    </location>
</feature>
<evidence type="ECO:0000313" key="3">
    <source>
        <dbReference type="Proteomes" id="UP000237000"/>
    </source>
</evidence>
<name>A0A2P5BE27_TREOI</name>
<feature type="region of interest" description="Disordered" evidence="1">
    <location>
        <begin position="93"/>
        <end position="140"/>
    </location>
</feature>
<dbReference type="InParanoid" id="A0A2P5BE27"/>
<organism evidence="2 3">
    <name type="scientific">Trema orientale</name>
    <name type="common">Charcoal tree</name>
    <name type="synonym">Celtis orientalis</name>
    <dbReference type="NCBI Taxonomy" id="63057"/>
    <lineage>
        <taxon>Eukaryota</taxon>
        <taxon>Viridiplantae</taxon>
        <taxon>Streptophyta</taxon>
        <taxon>Embryophyta</taxon>
        <taxon>Tracheophyta</taxon>
        <taxon>Spermatophyta</taxon>
        <taxon>Magnoliopsida</taxon>
        <taxon>eudicotyledons</taxon>
        <taxon>Gunneridae</taxon>
        <taxon>Pentapetalae</taxon>
        <taxon>rosids</taxon>
        <taxon>fabids</taxon>
        <taxon>Rosales</taxon>
        <taxon>Cannabaceae</taxon>
        <taxon>Trema</taxon>
    </lineage>
</organism>
<evidence type="ECO:0000313" key="2">
    <source>
        <dbReference type="EMBL" id="PON47044.1"/>
    </source>
</evidence>
<gene>
    <name evidence="2" type="ORF">TorRG33x02_324320</name>
</gene>
<feature type="compositionally biased region" description="Basic and acidic residues" evidence="1">
    <location>
        <begin position="117"/>
        <end position="132"/>
    </location>
</feature>
<comment type="caution">
    <text evidence="2">The sequence shown here is derived from an EMBL/GenBank/DDBJ whole genome shotgun (WGS) entry which is preliminary data.</text>
</comment>
<dbReference type="EMBL" id="JXTC01000542">
    <property type="protein sequence ID" value="PON47044.1"/>
    <property type="molecule type" value="Genomic_DNA"/>
</dbReference>
<accession>A0A2P5BE27</accession>